<protein>
    <submittedName>
        <fullName evidence="1">Uncharacterized protein</fullName>
    </submittedName>
</protein>
<dbReference type="EMBL" id="CP026249">
    <property type="protein sequence ID" value="AWP04969.1"/>
    <property type="molecule type" value="Genomic_DNA"/>
</dbReference>
<evidence type="ECO:0000313" key="1">
    <source>
        <dbReference type="EMBL" id="AWP04969.1"/>
    </source>
</evidence>
<accession>A0A2U9BMS9</accession>
<reference evidence="1 2" key="1">
    <citation type="submission" date="2017-12" db="EMBL/GenBank/DDBJ databases">
        <title>Integrating genomic resources of turbot (Scophthalmus maximus) in depth evaluation of genetic and physical mapping variation across individuals.</title>
        <authorList>
            <person name="Martinez P."/>
        </authorList>
    </citation>
    <scope>NUCLEOTIDE SEQUENCE [LARGE SCALE GENOMIC DNA]</scope>
</reference>
<dbReference type="AlphaFoldDB" id="A0A2U9BMS9"/>
<gene>
    <name evidence="1" type="ORF">SMAX5B_021347</name>
</gene>
<keyword evidence="2" id="KW-1185">Reference proteome</keyword>
<name>A0A2U9BMS9_SCOMX</name>
<evidence type="ECO:0000313" key="2">
    <source>
        <dbReference type="Proteomes" id="UP000246464"/>
    </source>
</evidence>
<proteinExistence type="predicted"/>
<organism evidence="1 2">
    <name type="scientific">Scophthalmus maximus</name>
    <name type="common">Turbot</name>
    <name type="synonym">Psetta maxima</name>
    <dbReference type="NCBI Taxonomy" id="52904"/>
    <lineage>
        <taxon>Eukaryota</taxon>
        <taxon>Metazoa</taxon>
        <taxon>Chordata</taxon>
        <taxon>Craniata</taxon>
        <taxon>Vertebrata</taxon>
        <taxon>Euteleostomi</taxon>
        <taxon>Actinopterygii</taxon>
        <taxon>Neopterygii</taxon>
        <taxon>Teleostei</taxon>
        <taxon>Neoteleostei</taxon>
        <taxon>Acanthomorphata</taxon>
        <taxon>Carangaria</taxon>
        <taxon>Pleuronectiformes</taxon>
        <taxon>Pleuronectoidei</taxon>
        <taxon>Scophthalmidae</taxon>
        <taxon>Scophthalmus</taxon>
    </lineage>
</organism>
<dbReference type="Proteomes" id="UP000246464">
    <property type="component" value="Chromosome 7"/>
</dbReference>
<sequence>MERSINDYLFDQQLSSLHGRPHELRVRDLEVTFRSPEKANANLQRSFRCCQLDQLLDLTAARPHTSFRLQHMNSKGSGNDERHHVKFMFSFSPGHTFTSVSTC</sequence>